<sequence length="461" mass="54307">MNEQKTPYNQIDFVVKAPRFHIVFSYMSDEGVAFVREYLLRLLKVTPCKPEQIAQYFGFTQHETEVALADLEKKKWITWRDDGLIELSAEGLRLFHNDGQDPPKIPTLEEFGGEYRMELLDNNFLRKEDCDKASQQAIELEIEPKVLSESCEIARKAFQNRFRQLMQDGIIDKKDISLYKIDAIEPKGKPDYFRFTQAFELVPETGEAKERHDVPTIIHQDNIQQAITVQLKQFASRDNLRELRKSMGEIGDEDTVNVLFGGQLDFVEFMKIYQKYEQQNGLYFLGQIYHQEMLFEQIQGILNKLDNKQVKKLYWFAPSDIYWGKQRKIHNKIQYFVDKQKEKNYDFRLYLPLPSECYKREKQEWLHQFRDTSEKVLYGFCEGFLNGNTEILFLENKFAVVCYHAKLVGYPVTVPLGFMTTQTDKIRHIIKLVENYLNSTVFSDNDTDEKGQKDFGLLSKL</sequence>
<dbReference type="KEGG" id="nzo:SAMEA4504057_0757"/>
<gene>
    <name evidence="1" type="ORF">BWD10_09275</name>
    <name evidence="2" type="ORF">SAMEA4504057_00757</name>
</gene>
<dbReference type="RefSeq" id="WP_085364086.1">
    <property type="nucleotide sequence ID" value="NZ_LT906434.1"/>
</dbReference>
<protein>
    <recommendedName>
        <fullName evidence="5">MarR family transcriptional regulator</fullName>
    </recommendedName>
</protein>
<evidence type="ECO:0000313" key="4">
    <source>
        <dbReference type="Proteomes" id="UP000215033"/>
    </source>
</evidence>
<proteinExistence type="predicted"/>
<name>A0AB38DPE6_9NEIS</name>
<dbReference type="Proteomes" id="UP000215033">
    <property type="component" value="Chromosome 1"/>
</dbReference>
<dbReference type="EMBL" id="LT906434">
    <property type="protein sequence ID" value="SNU79264.1"/>
    <property type="molecule type" value="Genomic_DNA"/>
</dbReference>
<keyword evidence="3" id="KW-1185">Reference proteome</keyword>
<evidence type="ECO:0008006" key="5">
    <source>
        <dbReference type="Google" id="ProtNLM"/>
    </source>
</evidence>
<organism evidence="2 4">
    <name type="scientific">Neisseria zoodegmatis</name>
    <dbReference type="NCBI Taxonomy" id="326523"/>
    <lineage>
        <taxon>Bacteria</taxon>
        <taxon>Pseudomonadati</taxon>
        <taxon>Pseudomonadota</taxon>
        <taxon>Betaproteobacteria</taxon>
        <taxon>Neisseriales</taxon>
        <taxon>Neisseriaceae</taxon>
        <taxon>Neisseria</taxon>
    </lineage>
</organism>
<reference evidence="1 3" key="1">
    <citation type="submission" date="2017-01" db="EMBL/GenBank/DDBJ databases">
        <authorList>
            <person name="Wolfgang W.J."/>
            <person name="Cole J."/>
            <person name="Wroblewski D."/>
            <person name="Mcginnis J."/>
            <person name="Musser K.A."/>
        </authorList>
    </citation>
    <scope>NUCLEOTIDE SEQUENCE [LARGE SCALE GENOMIC DNA]</scope>
    <source>
        <strain evidence="1 3">DSM 21643</strain>
    </source>
</reference>
<evidence type="ECO:0000313" key="1">
    <source>
        <dbReference type="EMBL" id="OSI09452.1"/>
    </source>
</evidence>
<dbReference type="Proteomes" id="UP000193466">
    <property type="component" value="Unassembled WGS sequence"/>
</dbReference>
<reference evidence="2 4" key="2">
    <citation type="submission" date="2017-06" db="EMBL/GenBank/DDBJ databases">
        <authorList>
            <consortium name="Pathogen Informatics"/>
        </authorList>
    </citation>
    <scope>NUCLEOTIDE SEQUENCE [LARGE SCALE GENOMIC DNA]</scope>
    <source>
        <strain evidence="2 4">NCTC12230</strain>
    </source>
</reference>
<dbReference type="EMBL" id="MTBM01000013">
    <property type="protein sequence ID" value="OSI09452.1"/>
    <property type="molecule type" value="Genomic_DNA"/>
</dbReference>
<accession>A0AB38DPE6</accession>
<evidence type="ECO:0000313" key="3">
    <source>
        <dbReference type="Proteomes" id="UP000193466"/>
    </source>
</evidence>
<evidence type="ECO:0000313" key="2">
    <source>
        <dbReference type="EMBL" id="SNU79264.1"/>
    </source>
</evidence>
<dbReference type="AlphaFoldDB" id="A0AB38DPE6"/>